<dbReference type="InterPro" id="IPR027417">
    <property type="entry name" value="P-loop_NTPase"/>
</dbReference>
<dbReference type="Pfam" id="PF01926">
    <property type="entry name" value="MMR_HSR1"/>
    <property type="match status" value="1"/>
</dbReference>
<feature type="domain" description="Dynamin-like helical" evidence="2">
    <location>
        <begin position="203"/>
        <end position="286"/>
    </location>
</feature>
<dbReference type="SUPFAM" id="SSF52540">
    <property type="entry name" value="P-loop containing nucleoside triphosphate hydrolases"/>
    <property type="match status" value="1"/>
</dbReference>
<accession>A0A4V2DW41</accession>
<comment type="caution">
    <text evidence="3">The sequence shown here is derived from an EMBL/GenBank/DDBJ whole genome shotgun (WGS) entry which is preliminary data.</text>
</comment>
<dbReference type="Proteomes" id="UP000293854">
    <property type="component" value="Unassembled WGS sequence"/>
</dbReference>
<reference evidence="3 4" key="1">
    <citation type="submission" date="2018-11" db="EMBL/GenBank/DDBJ databases">
        <title>Genomic profiling of Staphylococcus species from a Poultry farm system in KwaZulu-Natal, South Africa.</title>
        <authorList>
            <person name="Amoako D.G."/>
            <person name="Somboro A.M."/>
            <person name="Abia A.L.K."/>
            <person name="Bester L.A."/>
            <person name="Essack S.Y."/>
        </authorList>
    </citation>
    <scope>NUCLEOTIDE SEQUENCE [LARGE SCALE GENOMIC DNA]</scope>
    <source>
        <strain evidence="3 4">SA11</strain>
    </source>
</reference>
<feature type="domain" description="G" evidence="1">
    <location>
        <begin position="58"/>
        <end position="167"/>
    </location>
</feature>
<dbReference type="PANTHER" id="PTHR43681">
    <property type="entry name" value="TRANSMEMBRANE GTPASE FZO"/>
    <property type="match status" value="1"/>
</dbReference>
<organism evidence="3 4">
    <name type="scientific">Staphylococcus condimenti</name>
    <dbReference type="NCBI Taxonomy" id="70255"/>
    <lineage>
        <taxon>Bacteria</taxon>
        <taxon>Bacillati</taxon>
        <taxon>Bacillota</taxon>
        <taxon>Bacilli</taxon>
        <taxon>Bacillales</taxon>
        <taxon>Staphylococcaceae</taxon>
        <taxon>Staphylococcus</taxon>
    </lineage>
</organism>
<dbReference type="AlphaFoldDB" id="A0A4V2DW41"/>
<proteinExistence type="predicted"/>
<evidence type="ECO:0000259" key="2">
    <source>
        <dbReference type="Pfam" id="PF18709"/>
    </source>
</evidence>
<dbReference type="InterPro" id="IPR006073">
    <property type="entry name" value="GTP-bd"/>
</dbReference>
<dbReference type="RefSeq" id="WP_207214690.1">
    <property type="nucleotide sequence ID" value="NZ_RQTE01000507.1"/>
</dbReference>
<gene>
    <name evidence="3" type="ORF">EIG99_13805</name>
</gene>
<evidence type="ECO:0000313" key="4">
    <source>
        <dbReference type="Proteomes" id="UP000293854"/>
    </source>
</evidence>
<dbReference type="EMBL" id="RQTE01000507">
    <property type="protein sequence ID" value="RZH99405.1"/>
    <property type="molecule type" value="Genomic_DNA"/>
</dbReference>
<dbReference type="Pfam" id="PF18709">
    <property type="entry name" value="DLP_helical"/>
    <property type="match status" value="1"/>
</dbReference>
<dbReference type="GO" id="GO:0005525">
    <property type="term" value="F:GTP binding"/>
    <property type="evidence" value="ECO:0007669"/>
    <property type="project" value="InterPro"/>
</dbReference>
<evidence type="ECO:0000313" key="3">
    <source>
        <dbReference type="EMBL" id="RZH99405.1"/>
    </source>
</evidence>
<dbReference type="InterPro" id="IPR051943">
    <property type="entry name" value="TRAFAC_Dynamin-like_GTPase"/>
</dbReference>
<dbReference type="Gene3D" id="3.40.50.300">
    <property type="entry name" value="P-loop containing nucleotide triphosphate hydrolases"/>
    <property type="match status" value="1"/>
</dbReference>
<feature type="non-terminal residue" evidence="3">
    <location>
        <position position="294"/>
    </location>
</feature>
<sequence length="294" mass="33867">MKINNFVEAKTKALDNLKNFKNQFIIPLNQIEDIEIAGDLSNKINNIYQQVDSEDFIIAMFGSFSDGKSTVIKAITGEQDIEISPVPTTDKIQEYQYKKTLKIIDTPGLFSENLEHSEKTEKYISEANLILYLVDPVNPLKQSQHKVIKWLLKDLNKVDSTIFVINKMDSVVDLEDEEEFIEVYNTKSEVVEKTLKNIGVEITRENILAIAADPYGEGLEYWENYKDEYLDLSRINKLTNKIDTFIPENRNELMLESANSVLKDCTLQLNTDLSQYVETNKDILQTEKDELEYA</sequence>
<name>A0A4V2DW41_9STAP</name>
<protein>
    <recommendedName>
        <fullName evidence="5">GTP-binding protein</fullName>
    </recommendedName>
</protein>
<evidence type="ECO:0008006" key="5">
    <source>
        <dbReference type="Google" id="ProtNLM"/>
    </source>
</evidence>
<dbReference type="PANTHER" id="PTHR43681:SF1">
    <property type="entry name" value="SARCALUMENIN"/>
    <property type="match status" value="1"/>
</dbReference>
<dbReference type="InterPro" id="IPR040576">
    <property type="entry name" value="DLP_helical"/>
</dbReference>
<evidence type="ECO:0000259" key="1">
    <source>
        <dbReference type="Pfam" id="PF01926"/>
    </source>
</evidence>